<protein>
    <recommendedName>
        <fullName evidence="5">Nucleolar protein 16</fullName>
    </recommendedName>
</protein>
<feature type="compositionally biased region" description="Basic and acidic residues" evidence="8">
    <location>
        <begin position="61"/>
        <end position="86"/>
    </location>
</feature>
<comment type="subcellular location">
    <subcellularLocation>
        <location evidence="2">Nucleus</location>
        <location evidence="2">Nucleolus</location>
    </subcellularLocation>
</comment>
<comment type="function">
    <text evidence="1">Involved in the biogenesis of the 60S ribosomal subunit.</text>
</comment>
<dbReference type="AlphaFoldDB" id="A0A4U0TVU1"/>
<dbReference type="Pfam" id="PF09420">
    <property type="entry name" value="Nop16"/>
    <property type="match status" value="1"/>
</dbReference>
<dbReference type="PANTHER" id="PTHR13243">
    <property type="entry name" value="HSPC111 PROTEIN-RELATED"/>
    <property type="match status" value="1"/>
</dbReference>
<evidence type="ECO:0000256" key="7">
    <source>
        <dbReference type="ARBA" id="ARBA00023274"/>
    </source>
</evidence>
<keyword evidence="7" id="KW-0687">Ribonucleoprotein</keyword>
<evidence type="ECO:0000256" key="2">
    <source>
        <dbReference type="ARBA" id="ARBA00004604"/>
    </source>
</evidence>
<accession>A0A4U0TVU1</accession>
<sequence>MGRELQKKKNRSGIRKVTQKPKSNKKILGNATIAQNWDKTQTLEQNYKRLGLASKLNKHTGGREVKAEDVRRQREEDEAGTRKLDKLAIGGQRRSGKFEMSEARVERDPETGEILRVIEPESQKRANPLNDPLADLDSEESEDEDGALNQHASNAAPFDPENGVRTDVVKRLEQEASRPAKKHVPKQSENERAFIVELVAKYGDDYVAMARDMKINYMQRSEGDLKRRVKKWRQSGGSVEAGTV</sequence>
<evidence type="ECO:0000313" key="10">
    <source>
        <dbReference type="Proteomes" id="UP000308549"/>
    </source>
</evidence>
<dbReference type="OrthoDB" id="285729at2759"/>
<dbReference type="Proteomes" id="UP000308549">
    <property type="component" value="Unassembled WGS sequence"/>
</dbReference>
<name>A0A4U0TVU1_9PEZI</name>
<reference evidence="9 10" key="1">
    <citation type="submission" date="2017-03" db="EMBL/GenBank/DDBJ databases">
        <title>Genomes of endolithic fungi from Antarctica.</title>
        <authorList>
            <person name="Coleine C."/>
            <person name="Masonjones S."/>
            <person name="Stajich J.E."/>
        </authorList>
    </citation>
    <scope>NUCLEOTIDE SEQUENCE [LARGE SCALE GENOMIC DNA]</scope>
    <source>
        <strain evidence="9 10">CCFEE 6315</strain>
    </source>
</reference>
<evidence type="ECO:0000313" key="9">
    <source>
        <dbReference type="EMBL" id="TKA26481.1"/>
    </source>
</evidence>
<organism evidence="9 10">
    <name type="scientific">Salinomyces thailandicus</name>
    <dbReference type="NCBI Taxonomy" id="706561"/>
    <lineage>
        <taxon>Eukaryota</taxon>
        <taxon>Fungi</taxon>
        <taxon>Dikarya</taxon>
        <taxon>Ascomycota</taxon>
        <taxon>Pezizomycotina</taxon>
        <taxon>Dothideomycetes</taxon>
        <taxon>Dothideomycetidae</taxon>
        <taxon>Mycosphaerellales</taxon>
        <taxon>Teratosphaeriaceae</taxon>
        <taxon>Salinomyces</taxon>
    </lineage>
</organism>
<evidence type="ECO:0000256" key="5">
    <source>
        <dbReference type="ARBA" id="ARBA00015522"/>
    </source>
</evidence>
<gene>
    <name evidence="9" type="ORF">B0A50_05318</name>
</gene>
<comment type="similarity">
    <text evidence="3">Belongs to the NOP16 family.</text>
</comment>
<dbReference type="GO" id="GO:0042273">
    <property type="term" value="P:ribosomal large subunit biogenesis"/>
    <property type="evidence" value="ECO:0007669"/>
    <property type="project" value="TreeGrafter"/>
</dbReference>
<evidence type="ECO:0000256" key="6">
    <source>
        <dbReference type="ARBA" id="ARBA00023242"/>
    </source>
</evidence>
<feature type="compositionally biased region" description="Basic residues" evidence="8">
    <location>
        <begin position="8"/>
        <end position="25"/>
    </location>
</feature>
<feature type="compositionally biased region" description="Basic and acidic residues" evidence="8">
    <location>
        <begin position="96"/>
        <end position="110"/>
    </location>
</feature>
<comment type="subunit">
    <text evidence="4">Component of the pre-66S ribosomal particle.</text>
</comment>
<evidence type="ECO:0000256" key="4">
    <source>
        <dbReference type="ARBA" id="ARBA00011187"/>
    </source>
</evidence>
<dbReference type="PANTHER" id="PTHR13243:SF1">
    <property type="entry name" value="NUCLEOLAR PROTEIN 16"/>
    <property type="match status" value="1"/>
</dbReference>
<comment type="caution">
    <text evidence="9">The sequence shown here is derived from an EMBL/GenBank/DDBJ whole genome shotgun (WGS) entry which is preliminary data.</text>
</comment>
<dbReference type="InterPro" id="IPR019002">
    <property type="entry name" value="Ribosome_biogenesis_Nop16"/>
</dbReference>
<feature type="compositionally biased region" description="Basic and acidic residues" evidence="8">
    <location>
        <begin position="162"/>
        <end position="178"/>
    </location>
</feature>
<dbReference type="EMBL" id="NAJL01000028">
    <property type="protein sequence ID" value="TKA26481.1"/>
    <property type="molecule type" value="Genomic_DNA"/>
</dbReference>
<evidence type="ECO:0000256" key="3">
    <source>
        <dbReference type="ARBA" id="ARBA00008479"/>
    </source>
</evidence>
<dbReference type="GO" id="GO:0005730">
    <property type="term" value="C:nucleolus"/>
    <property type="evidence" value="ECO:0007669"/>
    <property type="project" value="UniProtKB-SubCell"/>
</dbReference>
<evidence type="ECO:0000256" key="8">
    <source>
        <dbReference type="SAM" id="MobiDB-lite"/>
    </source>
</evidence>
<evidence type="ECO:0000256" key="1">
    <source>
        <dbReference type="ARBA" id="ARBA00002889"/>
    </source>
</evidence>
<feature type="region of interest" description="Disordered" evidence="8">
    <location>
        <begin position="54"/>
        <end position="185"/>
    </location>
</feature>
<keyword evidence="10" id="KW-1185">Reference proteome</keyword>
<feature type="compositionally biased region" description="Acidic residues" evidence="8">
    <location>
        <begin position="134"/>
        <end position="146"/>
    </location>
</feature>
<keyword evidence="6" id="KW-0539">Nucleus</keyword>
<proteinExistence type="inferred from homology"/>
<dbReference type="GO" id="GO:1990904">
    <property type="term" value="C:ribonucleoprotein complex"/>
    <property type="evidence" value="ECO:0007669"/>
    <property type="project" value="UniProtKB-KW"/>
</dbReference>
<feature type="region of interest" description="Disordered" evidence="8">
    <location>
        <begin position="1"/>
        <end position="31"/>
    </location>
</feature>